<protein>
    <recommendedName>
        <fullName evidence="3">Conjugal transfer protein TraI</fullName>
    </recommendedName>
</protein>
<keyword evidence="2" id="KW-1185">Reference proteome</keyword>
<evidence type="ECO:0008006" key="3">
    <source>
        <dbReference type="Google" id="ProtNLM"/>
    </source>
</evidence>
<dbReference type="eggNOG" id="COG0497">
    <property type="taxonomic scope" value="Bacteria"/>
</dbReference>
<dbReference type="STRING" id="714943.Mucpa_0433"/>
<dbReference type="OrthoDB" id="793529at2"/>
<accession>H1XZ42</accession>
<sequence>MKFYKIVLPVSMVVILVTLPDKKANAQFVISEVLNQTVGKIIRAIDLSVQKAQNKTIWLQNAQKVIETQLNQLKLSEIAGVGQQQTDLFSKYYNELYEVKTLISDYEQVKNITERQAALVREYRSAWSLTQQDDHFTIAELQHIQAVYTGILGESVKNLDQLMVVINSFKTQMTDGQRMELIGRIAKKIDTNYFDLKAFNNENILLSFSRARSGQDTQSLKNLYGIR</sequence>
<proteinExistence type="predicted"/>
<evidence type="ECO:0000313" key="2">
    <source>
        <dbReference type="Proteomes" id="UP000002774"/>
    </source>
</evidence>
<dbReference type="AlphaFoldDB" id="H1XZ42"/>
<dbReference type="Proteomes" id="UP000002774">
    <property type="component" value="Chromosome"/>
</dbReference>
<organism evidence="1 2">
    <name type="scientific">Mucilaginibacter paludis DSM 18603</name>
    <dbReference type="NCBI Taxonomy" id="714943"/>
    <lineage>
        <taxon>Bacteria</taxon>
        <taxon>Pseudomonadati</taxon>
        <taxon>Bacteroidota</taxon>
        <taxon>Sphingobacteriia</taxon>
        <taxon>Sphingobacteriales</taxon>
        <taxon>Sphingobacteriaceae</taxon>
        <taxon>Mucilaginibacter</taxon>
    </lineage>
</organism>
<dbReference type="EMBL" id="CM001403">
    <property type="protein sequence ID" value="EHQ24627.1"/>
    <property type="molecule type" value="Genomic_DNA"/>
</dbReference>
<dbReference type="HOGENOM" id="CLU_1287665_0_0_10"/>
<evidence type="ECO:0000313" key="1">
    <source>
        <dbReference type="EMBL" id="EHQ24627.1"/>
    </source>
</evidence>
<dbReference type="RefSeq" id="WP_008504172.1">
    <property type="nucleotide sequence ID" value="NZ_CM001403.1"/>
</dbReference>
<reference evidence="1" key="1">
    <citation type="submission" date="2011-09" db="EMBL/GenBank/DDBJ databases">
        <title>The permanent draft genome of Mucilaginibacter paludis DSM 18603.</title>
        <authorList>
            <consortium name="US DOE Joint Genome Institute (JGI-PGF)"/>
            <person name="Lucas S."/>
            <person name="Han J."/>
            <person name="Lapidus A."/>
            <person name="Bruce D."/>
            <person name="Goodwin L."/>
            <person name="Pitluck S."/>
            <person name="Peters L."/>
            <person name="Kyrpides N."/>
            <person name="Mavromatis K."/>
            <person name="Ivanova N."/>
            <person name="Mikhailova N."/>
            <person name="Held B."/>
            <person name="Detter J.C."/>
            <person name="Tapia R."/>
            <person name="Han C."/>
            <person name="Land M."/>
            <person name="Hauser L."/>
            <person name="Markowitz V."/>
            <person name="Cheng J.-F."/>
            <person name="Hugenholtz P."/>
            <person name="Woyke T."/>
            <person name="Wu D."/>
            <person name="Tindall B."/>
            <person name="Brambilla E."/>
            <person name="Klenk H.-P."/>
            <person name="Eisen J.A."/>
        </authorList>
    </citation>
    <scope>NUCLEOTIDE SEQUENCE [LARGE SCALE GENOMIC DNA]</scope>
    <source>
        <strain evidence="1">DSM 18603</strain>
    </source>
</reference>
<gene>
    <name evidence="1" type="ORF">Mucpa_0433</name>
</gene>
<name>H1XZ42_9SPHI</name>